<accession>A0A0P6XD68</accession>
<dbReference type="STRING" id="229920.ADM99_07225"/>
<dbReference type="InterPro" id="IPR023359">
    <property type="entry name" value="Dihydro_DH_chainA_dom2"/>
</dbReference>
<dbReference type="Gene3D" id="3.20.20.70">
    <property type="entry name" value="Aldolase class I"/>
    <property type="match status" value="1"/>
</dbReference>
<evidence type="ECO:0008006" key="3">
    <source>
        <dbReference type="Google" id="ProtNLM"/>
    </source>
</evidence>
<dbReference type="RefSeq" id="WP_062421046.1">
    <property type="nucleotide sequence ID" value="NZ_BBYA01000008.1"/>
</dbReference>
<dbReference type="EMBL" id="LGCK01000007">
    <property type="protein sequence ID" value="KPL72841.1"/>
    <property type="molecule type" value="Genomic_DNA"/>
</dbReference>
<organism evidence="1 2">
    <name type="scientific">Leptolinea tardivitalis</name>
    <dbReference type="NCBI Taxonomy" id="229920"/>
    <lineage>
        <taxon>Bacteria</taxon>
        <taxon>Bacillati</taxon>
        <taxon>Chloroflexota</taxon>
        <taxon>Anaerolineae</taxon>
        <taxon>Anaerolineales</taxon>
        <taxon>Anaerolineaceae</taxon>
        <taxon>Leptolinea</taxon>
    </lineage>
</organism>
<dbReference type="SUPFAM" id="SSF51395">
    <property type="entry name" value="FMN-linked oxidoreductases"/>
    <property type="match status" value="1"/>
</dbReference>
<dbReference type="Proteomes" id="UP000050430">
    <property type="component" value="Unassembled WGS sequence"/>
</dbReference>
<gene>
    <name evidence="1" type="ORF">ADM99_07225</name>
</gene>
<keyword evidence="2" id="KW-1185">Reference proteome</keyword>
<dbReference type="InterPro" id="IPR013785">
    <property type="entry name" value="Aldolase_TIM"/>
</dbReference>
<proteinExistence type="predicted"/>
<comment type="caution">
    <text evidence="1">The sequence shown here is derived from an EMBL/GenBank/DDBJ whole genome shotgun (WGS) entry which is preliminary data.</text>
</comment>
<reference evidence="1 2" key="1">
    <citation type="submission" date="2015-07" db="EMBL/GenBank/DDBJ databases">
        <title>Genome sequence of Leptolinea tardivitalis DSM 16556.</title>
        <authorList>
            <person name="Hemp J."/>
            <person name="Ward L.M."/>
            <person name="Pace L.A."/>
            <person name="Fischer W.W."/>
        </authorList>
    </citation>
    <scope>NUCLEOTIDE SEQUENCE [LARGE SCALE GENOMIC DNA]</scope>
    <source>
        <strain evidence="1 2">YMTK-2</strain>
    </source>
</reference>
<dbReference type="AlphaFoldDB" id="A0A0P6XD68"/>
<dbReference type="OrthoDB" id="160593at2"/>
<sequence>MNETDRIVLDLPSRWMNQAGTAGFSPGNQLLPNGSIFVTNPVSLRVRMPSADRNLLPFPGGFLLHTGLPNAGWKAIRRKYQSHWHQSDSPIWIHVISQDLAGLEGIVRDCEEIDGIAAIELGLPPACPRDWMMQLIQSARGEIPLVLHISLGEDLSVLSSLPEAVSAVTLGTPRGIVPEGENGRLIHGRLHGPGLFPQMLNALQDARTWQIPVILGGICNQKDGETALNNGAAAVQIDHLCWQGGLPTGL</sequence>
<dbReference type="Gene3D" id="2.30.26.10">
    <property type="entry name" value="Dihydroorotate Dehydrogenase A, chain A, domain 2"/>
    <property type="match status" value="1"/>
</dbReference>
<evidence type="ECO:0000313" key="2">
    <source>
        <dbReference type="Proteomes" id="UP000050430"/>
    </source>
</evidence>
<evidence type="ECO:0000313" key="1">
    <source>
        <dbReference type="EMBL" id="KPL72841.1"/>
    </source>
</evidence>
<name>A0A0P6XD68_9CHLR</name>
<protein>
    <recommendedName>
        <fullName evidence="3">Dihydroorotate dehydrogenase domain-containing protein</fullName>
    </recommendedName>
</protein>